<reference evidence="2 3" key="1">
    <citation type="submission" date="2017-05" db="EMBL/GenBank/DDBJ databases">
        <title>Host range expansion of the Methanosphaera genus to humans and monogastric animals involves recent and extensive reduction in genome content.</title>
        <authorList>
            <person name="Hoedt E.C."/>
            <person name="Volmer J.G."/>
            <person name="Parks D.H."/>
            <person name="Rosewarne C.P."/>
            <person name="Denman S.E."/>
            <person name="Mcsweeney C.S."/>
            <person name="O Cuiv P."/>
            <person name="Hugenholtz P."/>
            <person name="Tyson G.W."/>
            <person name="Morrison M."/>
        </authorList>
    </citation>
    <scope>NUCLEOTIDE SEQUENCE [LARGE SCALE GENOMIC DNA]</scope>
    <source>
        <strain evidence="2 3">PA5</strain>
    </source>
</reference>
<evidence type="ECO:0000259" key="1">
    <source>
        <dbReference type="Pfam" id="PF13619"/>
    </source>
</evidence>
<dbReference type="Proteomes" id="UP000248557">
    <property type="component" value="Unassembled WGS sequence"/>
</dbReference>
<protein>
    <recommendedName>
        <fullName evidence="1">KTSC domain-containing protein</fullName>
    </recommendedName>
</protein>
<evidence type="ECO:0000313" key="3">
    <source>
        <dbReference type="Proteomes" id="UP000248557"/>
    </source>
</evidence>
<evidence type="ECO:0000313" key="2">
    <source>
        <dbReference type="EMBL" id="RAP03093.1"/>
    </source>
</evidence>
<organism evidence="2 3">
    <name type="scientific">Methanosphaera stadtmanae</name>
    <dbReference type="NCBI Taxonomy" id="2317"/>
    <lineage>
        <taxon>Archaea</taxon>
        <taxon>Methanobacteriati</taxon>
        <taxon>Methanobacteriota</taxon>
        <taxon>Methanomada group</taxon>
        <taxon>Methanobacteria</taxon>
        <taxon>Methanobacteriales</taxon>
        <taxon>Methanobacteriaceae</taxon>
        <taxon>Methanosphaera</taxon>
    </lineage>
</organism>
<proteinExistence type="predicted"/>
<dbReference type="InterPro" id="IPR025309">
    <property type="entry name" value="KTSC_dom"/>
</dbReference>
<accession>A0A328Q0S2</accession>
<dbReference type="Pfam" id="PF13619">
    <property type="entry name" value="KTSC"/>
    <property type="match status" value="1"/>
</dbReference>
<sequence length="71" mass="8386">MDRIPVESSYINSVGYDIHSSTLEIEFKPDYVVFDYLNVPYSVYVAFMNSSSLGKFFHKYIKHHYQDVQII</sequence>
<dbReference type="EMBL" id="NGJK01000046">
    <property type="protein sequence ID" value="RAP03093.1"/>
    <property type="molecule type" value="Genomic_DNA"/>
</dbReference>
<gene>
    <name evidence="2" type="ORF">CA615_04165</name>
</gene>
<feature type="domain" description="KTSC" evidence="1">
    <location>
        <begin position="7"/>
        <end position="65"/>
    </location>
</feature>
<dbReference type="AlphaFoldDB" id="A0A328Q0S2"/>
<name>A0A328Q0S2_9EURY</name>
<comment type="caution">
    <text evidence="2">The sequence shown here is derived from an EMBL/GenBank/DDBJ whole genome shotgun (WGS) entry which is preliminary data.</text>
</comment>